<proteinExistence type="predicted"/>
<feature type="region of interest" description="Disordered" evidence="1">
    <location>
        <begin position="35"/>
        <end position="125"/>
    </location>
</feature>
<dbReference type="RefSeq" id="XP_037214037.1">
    <property type="nucleotide sequence ID" value="XM_037369539.1"/>
</dbReference>
<comment type="caution">
    <text evidence="2">The sequence shown here is derived from an EMBL/GenBank/DDBJ whole genome shotgun (WGS) entry which is preliminary data.</text>
</comment>
<dbReference type="EMBL" id="JACAZF010000014">
    <property type="protein sequence ID" value="KAF7290677.1"/>
    <property type="molecule type" value="Genomic_DNA"/>
</dbReference>
<feature type="compositionally biased region" description="Polar residues" evidence="1">
    <location>
        <begin position="111"/>
        <end position="125"/>
    </location>
</feature>
<organism evidence="2 3">
    <name type="scientific">Mycena indigotica</name>
    <dbReference type="NCBI Taxonomy" id="2126181"/>
    <lineage>
        <taxon>Eukaryota</taxon>
        <taxon>Fungi</taxon>
        <taxon>Dikarya</taxon>
        <taxon>Basidiomycota</taxon>
        <taxon>Agaricomycotina</taxon>
        <taxon>Agaricomycetes</taxon>
        <taxon>Agaricomycetidae</taxon>
        <taxon>Agaricales</taxon>
        <taxon>Marasmiineae</taxon>
        <taxon>Mycenaceae</taxon>
        <taxon>Mycena</taxon>
    </lineage>
</organism>
<name>A0A8H6S1F3_9AGAR</name>
<gene>
    <name evidence="2" type="ORF">MIND_01308000</name>
</gene>
<feature type="compositionally biased region" description="Low complexity" evidence="1">
    <location>
        <begin position="36"/>
        <end position="51"/>
    </location>
</feature>
<dbReference type="GeneID" id="59352055"/>
<reference evidence="2" key="1">
    <citation type="submission" date="2020-05" db="EMBL/GenBank/DDBJ databases">
        <title>Mycena genomes resolve the evolution of fungal bioluminescence.</title>
        <authorList>
            <person name="Tsai I.J."/>
        </authorList>
    </citation>
    <scope>NUCLEOTIDE SEQUENCE</scope>
    <source>
        <strain evidence="2">171206Taipei</strain>
    </source>
</reference>
<feature type="region of interest" description="Disordered" evidence="1">
    <location>
        <begin position="1"/>
        <end position="21"/>
    </location>
</feature>
<evidence type="ECO:0000256" key="1">
    <source>
        <dbReference type="SAM" id="MobiDB-lite"/>
    </source>
</evidence>
<sequence length="125" mass="13280">MPDTPIVPKRSYSPIPDPDSSLSQIFATIVRLENVSSNQKKSSSGQGSGSKPPKHSTQAAYQAVPKPQPPAPRPPITPGPSVQHHPQHGSSSRGGSPVTHIPSWVDFGRAPTNSPQGYDTKSQKK</sequence>
<dbReference type="AlphaFoldDB" id="A0A8H6S1F3"/>
<feature type="compositionally biased region" description="Pro residues" evidence="1">
    <location>
        <begin position="66"/>
        <end position="78"/>
    </location>
</feature>
<dbReference type="Proteomes" id="UP000636479">
    <property type="component" value="Unassembled WGS sequence"/>
</dbReference>
<evidence type="ECO:0000313" key="2">
    <source>
        <dbReference type="EMBL" id="KAF7290677.1"/>
    </source>
</evidence>
<keyword evidence="3" id="KW-1185">Reference proteome</keyword>
<evidence type="ECO:0000313" key="3">
    <source>
        <dbReference type="Proteomes" id="UP000636479"/>
    </source>
</evidence>
<accession>A0A8H6S1F3</accession>
<protein>
    <submittedName>
        <fullName evidence="2">Uncharacterized protein</fullName>
    </submittedName>
</protein>